<dbReference type="AlphaFoldDB" id="A0A0C2GLU1"/>
<reference evidence="1 2" key="1">
    <citation type="submission" date="2013-12" db="EMBL/GenBank/DDBJ databases">
        <title>Draft genome of the parsitic nematode Ancylostoma duodenale.</title>
        <authorList>
            <person name="Mitreva M."/>
        </authorList>
    </citation>
    <scope>NUCLEOTIDE SEQUENCE [LARGE SCALE GENOMIC DNA]</scope>
    <source>
        <strain evidence="1 2">Zhejiang</strain>
    </source>
</reference>
<dbReference type="Gene3D" id="3.40.525.10">
    <property type="entry name" value="CRAL-TRIO lipid binding domain"/>
    <property type="match status" value="1"/>
</dbReference>
<evidence type="ECO:0000313" key="1">
    <source>
        <dbReference type="EMBL" id="KIH58041.1"/>
    </source>
</evidence>
<dbReference type="Proteomes" id="UP000054047">
    <property type="component" value="Unassembled WGS sequence"/>
</dbReference>
<dbReference type="PANTHER" id="PTHR47159">
    <property type="entry name" value="PROTEIN CBG07705-RELATED"/>
    <property type="match status" value="1"/>
</dbReference>
<organism evidence="1 2">
    <name type="scientific">Ancylostoma duodenale</name>
    <dbReference type="NCBI Taxonomy" id="51022"/>
    <lineage>
        <taxon>Eukaryota</taxon>
        <taxon>Metazoa</taxon>
        <taxon>Ecdysozoa</taxon>
        <taxon>Nematoda</taxon>
        <taxon>Chromadorea</taxon>
        <taxon>Rhabditida</taxon>
        <taxon>Rhabditina</taxon>
        <taxon>Rhabditomorpha</taxon>
        <taxon>Strongyloidea</taxon>
        <taxon>Ancylostomatidae</taxon>
        <taxon>Ancylostomatinae</taxon>
        <taxon>Ancylostoma</taxon>
    </lineage>
</organism>
<dbReference type="InterPro" id="IPR053302">
    <property type="entry name" value="CRAL-TRIO_domain"/>
</dbReference>
<keyword evidence="2" id="KW-1185">Reference proteome</keyword>
<sequence length="80" mass="9636">MPISEADRAKIEELRGLVKEHLTPYYDTDFNLLRWLKGHDYNLEIIKPKLINHLIMRKGVWDLDNLPDKPRNHAVHEHWK</sequence>
<dbReference type="InterPro" id="IPR036273">
    <property type="entry name" value="CRAL/TRIO_N_dom_sf"/>
</dbReference>
<accession>A0A0C2GLU1</accession>
<dbReference type="PANTHER" id="PTHR47159:SF3">
    <property type="entry name" value="CRAL-TRIO DOMAIN-CONTAINING PROTEIN"/>
    <property type="match status" value="1"/>
</dbReference>
<dbReference type="EMBL" id="KN733599">
    <property type="protein sequence ID" value="KIH58041.1"/>
    <property type="molecule type" value="Genomic_DNA"/>
</dbReference>
<gene>
    <name evidence="1" type="ORF">ANCDUO_11758</name>
</gene>
<evidence type="ECO:0000313" key="2">
    <source>
        <dbReference type="Proteomes" id="UP000054047"/>
    </source>
</evidence>
<dbReference type="OrthoDB" id="1434354at2759"/>
<protein>
    <submittedName>
        <fullName evidence="1">Uncharacterized protein</fullName>
    </submittedName>
</protein>
<feature type="non-terminal residue" evidence="1">
    <location>
        <position position="80"/>
    </location>
</feature>
<dbReference type="InterPro" id="IPR036865">
    <property type="entry name" value="CRAL-TRIO_dom_sf"/>
</dbReference>
<name>A0A0C2GLU1_9BILA</name>
<proteinExistence type="predicted"/>
<dbReference type="SUPFAM" id="SSF46938">
    <property type="entry name" value="CRAL/TRIO N-terminal domain"/>
    <property type="match status" value="1"/>
</dbReference>